<keyword evidence="5" id="KW-0539">Nucleus</keyword>
<evidence type="ECO:0000313" key="8">
    <source>
        <dbReference type="EMBL" id="OAY47488.1"/>
    </source>
</evidence>
<evidence type="ECO:0000256" key="5">
    <source>
        <dbReference type="ARBA" id="ARBA00023242"/>
    </source>
</evidence>
<name>A0A2C9VP20_MANES</name>
<dbReference type="Gramene" id="Manes.06G083400.5.v8.1">
    <property type="protein sequence ID" value="Manes.06G083400.5.v8.1.CDS.1"/>
    <property type="gene ID" value="Manes.06G083400.v8.1"/>
</dbReference>
<dbReference type="AlphaFoldDB" id="A0A2C9VP20"/>
<evidence type="ECO:0000256" key="4">
    <source>
        <dbReference type="ARBA" id="ARBA00023163"/>
    </source>
</evidence>
<dbReference type="PANTHER" id="PTHR31072">
    <property type="entry name" value="TRANSCRIPTION FACTOR TCP4-RELATED"/>
    <property type="match status" value="1"/>
</dbReference>
<dbReference type="Proteomes" id="UP000091857">
    <property type="component" value="Chromosome 6"/>
</dbReference>
<feature type="domain" description="TCP" evidence="7">
    <location>
        <begin position="53"/>
        <end position="111"/>
    </location>
</feature>
<comment type="subcellular location">
    <subcellularLocation>
        <location evidence="1">Nucleus</location>
    </subcellularLocation>
</comment>
<proteinExistence type="predicted"/>
<dbReference type="Pfam" id="PF03634">
    <property type="entry name" value="TCP"/>
    <property type="match status" value="1"/>
</dbReference>
<evidence type="ECO:0000256" key="6">
    <source>
        <dbReference type="SAM" id="MobiDB-lite"/>
    </source>
</evidence>
<dbReference type="InterPro" id="IPR017887">
    <property type="entry name" value="TF_TCP_subgr"/>
</dbReference>
<dbReference type="PROSITE" id="PS51369">
    <property type="entry name" value="TCP"/>
    <property type="match status" value="1"/>
</dbReference>
<keyword evidence="3" id="KW-0238">DNA-binding</keyword>
<keyword evidence="4" id="KW-0804">Transcription</keyword>
<sequence>MITGSREKIFQAKQEGDAAGDSSFSKAATSTSSRKWSAFRNPRIVRMPRSFGGKDRHSKVSTVRGLRDRRIRLSVHTALQLYDLQDRLGLSQPSKVIDWLLDATKNDIDKLPPLQMLQGFGQFHDQQMLLSHQSNFANFFDPNSDGGYHQDTVAAEASLRSGEVEISVAEKGKWIKTNEQENQEYGFCNYTTAGQVSAQKLFPLTSSNTHSSLPGLPNNSYFHWDTSNLSSSHQFQTHGFVHHTETSLKDTVSSPPSLPFSSASQFFFCPPVTMASLFQQYPPYATTPLESESKEINHFQLLNSGSQHILPNSRATNLPMRNLSLNVNPGFAHLHQSNNV</sequence>
<feature type="region of interest" description="Disordered" evidence="6">
    <location>
        <begin position="1"/>
        <end position="26"/>
    </location>
</feature>
<evidence type="ECO:0000313" key="9">
    <source>
        <dbReference type="Proteomes" id="UP000091857"/>
    </source>
</evidence>
<evidence type="ECO:0000256" key="1">
    <source>
        <dbReference type="ARBA" id="ARBA00004123"/>
    </source>
</evidence>
<keyword evidence="9" id="KW-1185">Reference proteome</keyword>
<dbReference type="GO" id="GO:0003700">
    <property type="term" value="F:DNA-binding transcription factor activity"/>
    <property type="evidence" value="ECO:0000318"/>
    <property type="project" value="GO_Central"/>
</dbReference>
<dbReference type="GO" id="GO:0043565">
    <property type="term" value="F:sequence-specific DNA binding"/>
    <property type="evidence" value="ECO:0000318"/>
    <property type="project" value="GO_Central"/>
</dbReference>
<evidence type="ECO:0000256" key="3">
    <source>
        <dbReference type="ARBA" id="ARBA00023125"/>
    </source>
</evidence>
<dbReference type="EMBL" id="CM004392">
    <property type="protein sequence ID" value="OAY47488.1"/>
    <property type="molecule type" value="Genomic_DNA"/>
</dbReference>
<reference evidence="9" key="1">
    <citation type="journal article" date="2016" name="Nat. Biotechnol.">
        <title>Sequencing wild and cultivated cassava and related species reveals extensive interspecific hybridization and genetic diversity.</title>
        <authorList>
            <person name="Bredeson J.V."/>
            <person name="Lyons J.B."/>
            <person name="Prochnik S.E."/>
            <person name="Wu G.A."/>
            <person name="Ha C.M."/>
            <person name="Edsinger-Gonzales E."/>
            <person name="Grimwood J."/>
            <person name="Schmutz J."/>
            <person name="Rabbi I.Y."/>
            <person name="Egesi C."/>
            <person name="Nauluvula P."/>
            <person name="Lebot V."/>
            <person name="Ndunguru J."/>
            <person name="Mkamilo G."/>
            <person name="Bart R.S."/>
            <person name="Setter T.L."/>
            <person name="Gleadow R.M."/>
            <person name="Kulakow P."/>
            <person name="Ferguson M.E."/>
            <person name="Rounsley S."/>
            <person name="Rokhsar D.S."/>
        </authorList>
    </citation>
    <scope>NUCLEOTIDE SEQUENCE [LARGE SCALE GENOMIC DNA]</scope>
    <source>
        <strain evidence="9">cv. AM560-2</strain>
    </source>
</reference>
<organism evidence="8 9">
    <name type="scientific">Manihot esculenta</name>
    <name type="common">Cassava</name>
    <name type="synonym">Jatropha manihot</name>
    <dbReference type="NCBI Taxonomy" id="3983"/>
    <lineage>
        <taxon>Eukaryota</taxon>
        <taxon>Viridiplantae</taxon>
        <taxon>Streptophyta</taxon>
        <taxon>Embryophyta</taxon>
        <taxon>Tracheophyta</taxon>
        <taxon>Spermatophyta</taxon>
        <taxon>Magnoliopsida</taxon>
        <taxon>eudicotyledons</taxon>
        <taxon>Gunneridae</taxon>
        <taxon>Pentapetalae</taxon>
        <taxon>rosids</taxon>
        <taxon>fabids</taxon>
        <taxon>Malpighiales</taxon>
        <taxon>Euphorbiaceae</taxon>
        <taxon>Crotonoideae</taxon>
        <taxon>Manihoteae</taxon>
        <taxon>Manihot</taxon>
    </lineage>
</organism>
<accession>A0A2C9VP20</accession>
<dbReference type="PANTHER" id="PTHR31072:SF252">
    <property type="entry name" value="TRANSCRIPTION FACTOR TCP17"/>
    <property type="match status" value="1"/>
</dbReference>
<dbReference type="STRING" id="3983.A0A2C9VP20"/>
<dbReference type="Gramene" id="Manes.06G083400.4.v8.1">
    <property type="protein sequence ID" value="Manes.06G083400.4.v8.1.CDS.1"/>
    <property type="gene ID" value="Manes.06G083400.v8.1"/>
</dbReference>
<protein>
    <recommendedName>
        <fullName evidence="7">TCP domain-containing protein</fullName>
    </recommendedName>
</protein>
<keyword evidence="2" id="KW-0805">Transcription regulation</keyword>
<feature type="compositionally biased region" description="Basic and acidic residues" evidence="6">
    <location>
        <begin position="1"/>
        <end position="16"/>
    </location>
</feature>
<dbReference type="Gramene" id="Manes.06G083400.2.v8.1">
    <property type="protein sequence ID" value="Manes.06G083400.2.v8.1.CDS.1"/>
    <property type="gene ID" value="Manes.06G083400.v8.1"/>
</dbReference>
<dbReference type="Gramene" id="Manes.06G083400.3.v8.1">
    <property type="protein sequence ID" value="Manes.06G083400.3.v8.1.CDS.1"/>
    <property type="gene ID" value="Manes.06G083400.v8.1"/>
</dbReference>
<dbReference type="GO" id="GO:0005634">
    <property type="term" value="C:nucleus"/>
    <property type="evidence" value="ECO:0000318"/>
    <property type="project" value="GO_Central"/>
</dbReference>
<gene>
    <name evidence="8" type="ORF">MANES_06G083400v8</name>
</gene>
<evidence type="ECO:0000256" key="2">
    <source>
        <dbReference type="ARBA" id="ARBA00023015"/>
    </source>
</evidence>
<dbReference type="OMA" id="FPTFPWY"/>
<dbReference type="OrthoDB" id="1889307at2759"/>
<comment type="caution">
    <text evidence="8">The sequence shown here is derived from an EMBL/GenBank/DDBJ whole genome shotgun (WGS) entry which is preliminary data.</text>
</comment>
<evidence type="ECO:0000259" key="7">
    <source>
        <dbReference type="PROSITE" id="PS51369"/>
    </source>
</evidence>
<dbReference type="InterPro" id="IPR005333">
    <property type="entry name" value="Transcription_factor_TCP"/>
</dbReference>
<dbReference type="SMR" id="A0A2C9VP20"/>